<dbReference type="EMBL" id="FRYL01000021">
    <property type="protein sequence ID" value="SHO80806.1"/>
    <property type="molecule type" value="Genomic_DNA"/>
</dbReference>
<evidence type="ECO:0000259" key="1">
    <source>
        <dbReference type="Pfam" id="PF13435"/>
    </source>
</evidence>
<organism evidence="2">
    <name type="scientific">hydrothermal vent metagenome</name>
    <dbReference type="NCBI Taxonomy" id="652676"/>
    <lineage>
        <taxon>unclassified sequences</taxon>
        <taxon>metagenomes</taxon>
        <taxon>ecological metagenomes</taxon>
    </lineage>
</organism>
<feature type="domain" description="Cytochrome c-552/4" evidence="1">
    <location>
        <begin position="25"/>
        <end position="104"/>
    </location>
</feature>
<protein>
    <recommendedName>
        <fullName evidence="1">Cytochrome c-552/4 domain-containing protein</fullName>
    </recommendedName>
</protein>
<sequence length="370" mass="43002">MRWFFILVIGFSLLLEAKYLDNHSCNECHEKIYEEYQLSAHSKGYFNDELHRAIANKVSSKKYDCASCHMPMANNIKALINGDARPDINNKSHTDAISCYFCHTIAYVKTLHKQNINIKARQAKNFKPTLYGRLDNPDDSDKHSSSKNPIYGKKVCIGCHSHELNDNNVTIFRAMQEKQDSIDCIKCHMPEISGGAEKMDKRTRGRHASHKFLGIHDKEFRKRGLDINISNTSNSIEIKLTNKMGHPLIIQPARVKYLEVKVLRDNKEIWKNYKNEPNEDKEAFFEYRFKDKSGKKVIIPRASYSREANNIDMKKSKTVIYKDIKLQKGDKIIVTLFVRFAKKDCQEVVSLKDEIFKRAYIMKRVEFIVP</sequence>
<dbReference type="Gene3D" id="1.10.1130.10">
    <property type="entry name" value="Flavocytochrome C3, Chain A"/>
    <property type="match status" value="1"/>
</dbReference>
<evidence type="ECO:0000313" key="2">
    <source>
        <dbReference type="EMBL" id="SHO80806.1"/>
    </source>
</evidence>
<accession>A0A1W1EIZ6</accession>
<dbReference type="AlphaFoldDB" id="A0A1W1EIZ6"/>
<dbReference type="Pfam" id="PF13435">
    <property type="entry name" value="Cytochrome_C554"/>
    <property type="match status" value="1"/>
</dbReference>
<dbReference type="InterPro" id="IPR036280">
    <property type="entry name" value="Multihaem_cyt_sf"/>
</dbReference>
<reference evidence="2" key="1">
    <citation type="submission" date="2016-10" db="EMBL/GenBank/DDBJ databases">
        <authorList>
            <person name="de Groot N.N."/>
        </authorList>
    </citation>
    <scope>NUCLEOTIDE SEQUENCE</scope>
</reference>
<gene>
    <name evidence="2" type="ORF">MNB_SV-15-455</name>
</gene>
<proteinExistence type="predicted"/>
<dbReference type="InterPro" id="IPR023155">
    <property type="entry name" value="Cyt_c-552/4"/>
</dbReference>
<name>A0A1W1EIZ6_9ZZZZ</name>
<dbReference type="SUPFAM" id="SSF48695">
    <property type="entry name" value="Multiheme cytochromes"/>
    <property type="match status" value="1"/>
</dbReference>